<dbReference type="OrthoDB" id="3358048at2759"/>
<evidence type="ECO:0000313" key="2">
    <source>
        <dbReference type="EMBL" id="PLB54320.1"/>
    </source>
</evidence>
<sequence>MGDDNHRRWFTGNYQTRQTSSAFSSGGPSRLNPIRSTTYSMATARLRRVFRYPDDSGGEEPGREDLDEEEQELVISRLKAQNDRQNIGYSAIFSAVPIFPAVMLVPLALSGSMRLPERLFSLLGLLSLLLTACIMKFSPLQRLATEGLVSRSRILAAVLRFSVPVNAITCGLLALAYMMGPRASPASGTQLLLIYFVPGVMFTSVMVVRHAMATVELRHLEDLRYEYKGA</sequence>
<dbReference type="Proteomes" id="UP000234275">
    <property type="component" value="Unassembled WGS sequence"/>
</dbReference>
<gene>
    <name evidence="2" type="ORF">P170DRAFT_421056</name>
</gene>
<keyword evidence="1" id="KW-1133">Transmembrane helix</keyword>
<dbReference type="RefSeq" id="XP_024709622.1">
    <property type="nucleotide sequence ID" value="XM_024847338.1"/>
</dbReference>
<dbReference type="AlphaFoldDB" id="A0A2I2GN88"/>
<feature type="transmembrane region" description="Helical" evidence="1">
    <location>
        <begin position="119"/>
        <end position="137"/>
    </location>
</feature>
<feature type="transmembrane region" description="Helical" evidence="1">
    <location>
        <begin position="87"/>
        <end position="107"/>
    </location>
</feature>
<dbReference type="VEuPathDB" id="FungiDB:P170DRAFT_421056"/>
<evidence type="ECO:0000256" key="1">
    <source>
        <dbReference type="SAM" id="Phobius"/>
    </source>
</evidence>
<protein>
    <submittedName>
        <fullName evidence="2">Uncharacterized protein</fullName>
    </submittedName>
</protein>
<reference evidence="2 3" key="1">
    <citation type="submission" date="2016-12" db="EMBL/GenBank/DDBJ databases">
        <title>The genomes of Aspergillus section Nigri reveals drivers in fungal speciation.</title>
        <authorList>
            <consortium name="DOE Joint Genome Institute"/>
            <person name="Vesth T.C."/>
            <person name="Nybo J."/>
            <person name="Theobald S."/>
            <person name="Brandl J."/>
            <person name="Frisvad J.C."/>
            <person name="Nielsen K.F."/>
            <person name="Lyhne E.K."/>
            <person name="Kogle M.E."/>
            <person name="Kuo A."/>
            <person name="Riley R."/>
            <person name="Clum A."/>
            <person name="Nolan M."/>
            <person name="Lipzen A."/>
            <person name="Salamov A."/>
            <person name="Henrissat B."/>
            <person name="Wiebenga A."/>
            <person name="De Vries R.P."/>
            <person name="Grigoriev I.V."/>
            <person name="Mortensen U.H."/>
            <person name="Andersen M.R."/>
            <person name="Baker S.E."/>
        </authorList>
    </citation>
    <scope>NUCLEOTIDE SEQUENCE [LARGE SCALE GENOMIC DNA]</scope>
    <source>
        <strain evidence="2 3">IBT 23096</strain>
    </source>
</reference>
<keyword evidence="1" id="KW-0812">Transmembrane</keyword>
<keyword evidence="1" id="KW-0472">Membrane</keyword>
<feature type="transmembrane region" description="Helical" evidence="1">
    <location>
        <begin position="191"/>
        <end position="208"/>
    </location>
</feature>
<dbReference type="EMBL" id="MSFO01000001">
    <property type="protein sequence ID" value="PLB54320.1"/>
    <property type="molecule type" value="Genomic_DNA"/>
</dbReference>
<dbReference type="GeneID" id="36555037"/>
<comment type="caution">
    <text evidence="2">The sequence shown here is derived from an EMBL/GenBank/DDBJ whole genome shotgun (WGS) entry which is preliminary data.</text>
</comment>
<keyword evidence="3" id="KW-1185">Reference proteome</keyword>
<feature type="transmembrane region" description="Helical" evidence="1">
    <location>
        <begin position="158"/>
        <end position="179"/>
    </location>
</feature>
<accession>A0A2I2GN88</accession>
<evidence type="ECO:0000313" key="3">
    <source>
        <dbReference type="Proteomes" id="UP000234275"/>
    </source>
</evidence>
<name>A0A2I2GN88_9EURO</name>
<proteinExistence type="predicted"/>
<organism evidence="2 3">
    <name type="scientific">Aspergillus steynii IBT 23096</name>
    <dbReference type="NCBI Taxonomy" id="1392250"/>
    <lineage>
        <taxon>Eukaryota</taxon>
        <taxon>Fungi</taxon>
        <taxon>Dikarya</taxon>
        <taxon>Ascomycota</taxon>
        <taxon>Pezizomycotina</taxon>
        <taxon>Eurotiomycetes</taxon>
        <taxon>Eurotiomycetidae</taxon>
        <taxon>Eurotiales</taxon>
        <taxon>Aspergillaceae</taxon>
        <taxon>Aspergillus</taxon>
        <taxon>Aspergillus subgen. Circumdati</taxon>
    </lineage>
</organism>